<sequence>MQVKFMGTAASEGIPNPFCNCKVCTYAREHGGANVRTRASAMVDNHILIDMSPEWSAQLKRENMTAREIDTVLFTHTHPDHFNVGEFVSRTVGFAQNVEFPLHIFGNDCAIKGAFNALDGLQGDRFVFHLIAPYLTYEHEGYKITPTLANHAKMELCYNYLIEKDGKTFFYGLDSGWLPDSTFEFLKGRKIDVAVLECTYAFRDGEKTNNHLNFNSLFAEVALLKELGCLTESSRVITSHVSHSSTLNHDELCKLMDEHDITTAFDGMVLDI</sequence>
<organism evidence="2 3">
    <name type="scientific">Succinatimonas hippei (strain DSM 22608 / JCM 16073 / KCTC 15190 / YIT 12066)</name>
    <dbReference type="NCBI Taxonomy" id="762983"/>
    <lineage>
        <taxon>Bacteria</taxon>
        <taxon>Pseudomonadati</taxon>
        <taxon>Pseudomonadota</taxon>
        <taxon>Gammaproteobacteria</taxon>
        <taxon>Aeromonadales</taxon>
        <taxon>Succinivibrionaceae</taxon>
        <taxon>Succinatimonas</taxon>
    </lineage>
</organism>
<feature type="domain" description="Metallo-beta-lactamase" evidence="1">
    <location>
        <begin position="46"/>
        <end position="215"/>
    </location>
</feature>
<dbReference type="PANTHER" id="PTHR42663:SF6">
    <property type="entry name" value="HYDROLASE C777.06C-RELATED"/>
    <property type="match status" value="1"/>
</dbReference>
<dbReference type="PANTHER" id="PTHR42663">
    <property type="entry name" value="HYDROLASE C777.06C-RELATED-RELATED"/>
    <property type="match status" value="1"/>
</dbReference>
<accession>E8LJP9</accession>
<dbReference type="HOGENOM" id="CLU_044538_3_0_6"/>
<evidence type="ECO:0000313" key="3">
    <source>
        <dbReference type="Proteomes" id="UP000018458"/>
    </source>
</evidence>
<protein>
    <recommendedName>
        <fullName evidence="1">Metallo-beta-lactamase domain-containing protein</fullName>
    </recommendedName>
</protein>
<dbReference type="EMBL" id="AEVO01000045">
    <property type="protein sequence ID" value="EFY07223.1"/>
    <property type="molecule type" value="Genomic_DNA"/>
</dbReference>
<name>E8LJP9_SUCHY</name>
<dbReference type="SUPFAM" id="SSF56281">
    <property type="entry name" value="Metallo-hydrolase/oxidoreductase"/>
    <property type="match status" value="1"/>
</dbReference>
<keyword evidence="3" id="KW-1185">Reference proteome</keyword>
<evidence type="ECO:0000313" key="2">
    <source>
        <dbReference type="EMBL" id="EFY07223.1"/>
    </source>
</evidence>
<dbReference type="Gene3D" id="3.60.15.10">
    <property type="entry name" value="Ribonuclease Z/Hydroxyacylglutathione hydrolase-like"/>
    <property type="match status" value="1"/>
</dbReference>
<evidence type="ECO:0000259" key="1">
    <source>
        <dbReference type="Pfam" id="PF12706"/>
    </source>
</evidence>
<dbReference type="InterPro" id="IPR036866">
    <property type="entry name" value="RibonucZ/Hydroxyglut_hydro"/>
</dbReference>
<reference evidence="2 3" key="1">
    <citation type="submission" date="2011-01" db="EMBL/GenBank/DDBJ databases">
        <authorList>
            <person name="Weinstock G."/>
            <person name="Sodergren E."/>
            <person name="Clifton S."/>
            <person name="Fulton L."/>
            <person name="Fulton B."/>
            <person name="Courtney L."/>
            <person name="Fronick C."/>
            <person name="Harrison M."/>
            <person name="Strong C."/>
            <person name="Farmer C."/>
            <person name="Delahaunty K."/>
            <person name="Markovic C."/>
            <person name="Hall O."/>
            <person name="Minx P."/>
            <person name="Tomlinson C."/>
            <person name="Mitreva M."/>
            <person name="Hou S."/>
            <person name="Chen J."/>
            <person name="Wollam A."/>
            <person name="Pepin K.H."/>
            <person name="Johnson M."/>
            <person name="Bhonagiri V."/>
            <person name="Zhang X."/>
            <person name="Suruliraj S."/>
            <person name="Warren W."/>
            <person name="Chinwalla A."/>
            <person name="Mardis E.R."/>
            <person name="Wilson R.K."/>
        </authorList>
    </citation>
    <scope>NUCLEOTIDE SEQUENCE [LARGE SCALE GENOMIC DNA]</scope>
    <source>
        <strain evidence="3">DSM 22608 / JCM 16073 / KCTC 15190 / YIT 12066</strain>
    </source>
</reference>
<comment type="caution">
    <text evidence="2">The sequence shown here is derived from an EMBL/GenBank/DDBJ whole genome shotgun (WGS) entry which is preliminary data.</text>
</comment>
<dbReference type="InterPro" id="IPR001279">
    <property type="entry name" value="Metallo-B-lactamas"/>
</dbReference>
<dbReference type="AlphaFoldDB" id="E8LJP9"/>
<gene>
    <name evidence="2" type="ORF">HMPREF9444_00933</name>
</gene>
<dbReference type="eggNOG" id="COG1235">
    <property type="taxonomic scope" value="Bacteria"/>
</dbReference>
<proteinExistence type="predicted"/>
<dbReference type="OrthoDB" id="9803916at2"/>
<dbReference type="RefSeq" id="WP_009143137.1">
    <property type="nucleotide sequence ID" value="NZ_GL830982.1"/>
</dbReference>
<dbReference type="Pfam" id="PF12706">
    <property type="entry name" value="Lactamase_B_2"/>
    <property type="match status" value="1"/>
</dbReference>
<dbReference type="Proteomes" id="UP000018458">
    <property type="component" value="Unassembled WGS sequence"/>
</dbReference>
<dbReference type="STRING" id="762983.HMPREF9444_00933"/>